<dbReference type="AlphaFoldDB" id="A0A1M6B7Q1"/>
<dbReference type="EMBL" id="FQYP01000001">
    <property type="protein sequence ID" value="SHI44720.1"/>
    <property type="molecule type" value="Genomic_DNA"/>
</dbReference>
<dbReference type="Proteomes" id="UP000184432">
    <property type="component" value="Unassembled WGS sequence"/>
</dbReference>
<reference evidence="2" key="1">
    <citation type="submission" date="2016-11" db="EMBL/GenBank/DDBJ databases">
        <authorList>
            <person name="Varghese N."/>
            <person name="Submissions S."/>
        </authorList>
    </citation>
    <scope>NUCLEOTIDE SEQUENCE [LARGE SCALE GENOMIC DNA]</scope>
    <source>
        <strain evidence="2">DSM 22623</strain>
    </source>
</reference>
<sequence length="306" mass="35798">MEETNRDLVNSIKSNSLDLLSEYGEITLDATLESGVLKDIPIFGSIVKLSKIGVTIRDYLFINKLKTFLTNISNIPLNVRKNFVDEYYKNENKSYSLGEKLIHTIENIDSTKKAAYVGKAFKLYALKKIDNIEFFDLVYAIENFKLHYTDIFLSSCLSIKSHDVKKEILEHFSTCGLSLIPANGLILKHERHRINYSLKGITDLGRLFLEHIIEYNKQEIKTEFYQTILNIKITNKYKDEDYKESEVITKEELSEILSKKTLKELFYYSVHSDNTISNFHNSRFRIISRREEDVFVLYKDKLKKKK</sequence>
<keyword evidence="2" id="KW-1185">Reference proteome</keyword>
<dbReference type="OrthoDB" id="6398067at2"/>
<dbReference type="STRING" id="570521.SAMN04488508_101671"/>
<gene>
    <name evidence="1" type="ORF">SAMN04488508_101671</name>
</gene>
<evidence type="ECO:0000313" key="1">
    <source>
        <dbReference type="EMBL" id="SHI44720.1"/>
    </source>
</evidence>
<evidence type="ECO:0000313" key="2">
    <source>
        <dbReference type="Proteomes" id="UP000184432"/>
    </source>
</evidence>
<organism evidence="1 2">
    <name type="scientific">Aquimarina spongiae</name>
    <dbReference type="NCBI Taxonomy" id="570521"/>
    <lineage>
        <taxon>Bacteria</taxon>
        <taxon>Pseudomonadati</taxon>
        <taxon>Bacteroidota</taxon>
        <taxon>Flavobacteriia</taxon>
        <taxon>Flavobacteriales</taxon>
        <taxon>Flavobacteriaceae</taxon>
        <taxon>Aquimarina</taxon>
    </lineage>
</organism>
<accession>A0A1M6B7Q1</accession>
<dbReference type="RefSeq" id="WP_073313863.1">
    <property type="nucleotide sequence ID" value="NZ_FQYP01000001.1"/>
</dbReference>
<protein>
    <submittedName>
        <fullName evidence="1">Uncharacterized protein</fullName>
    </submittedName>
</protein>
<proteinExistence type="predicted"/>
<name>A0A1M6B7Q1_9FLAO</name>